<keyword evidence="2" id="KW-0040">ANK repeat</keyword>
<keyword evidence="5" id="KW-1185">Reference proteome</keyword>
<dbReference type="InterPro" id="IPR055530">
    <property type="entry name" value="DUF7104"/>
</dbReference>
<proteinExistence type="predicted"/>
<dbReference type="Gene3D" id="1.25.40.20">
    <property type="entry name" value="Ankyrin repeat-containing domain"/>
    <property type="match status" value="1"/>
</dbReference>
<dbReference type="OrthoDB" id="7464126at2759"/>
<organism evidence="4 5">
    <name type="scientific">Aspergillus calidoustus</name>
    <dbReference type="NCBI Taxonomy" id="454130"/>
    <lineage>
        <taxon>Eukaryota</taxon>
        <taxon>Fungi</taxon>
        <taxon>Dikarya</taxon>
        <taxon>Ascomycota</taxon>
        <taxon>Pezizomycotina</taxon>
        <taxon>Eurotiomycetes</taxon>
        <taxon>Eurotiomycetidae</taxon>
        <taxon>Eurotiales</taxon>
        <taxon>Aspergillaceae</taxon>
        <taxon>Aspergillus</taxon>
        <taxon>Aspergillus subgen. Nidulantes</taxon>
    </lineage>
</organism>
<name>A0A0U5CFY9_ASPCI</name>
<sequence>MDTPLRRIDRTIEQIQDTLEASKRTSILQWLSAEPYQKHHKQARSDFLSGTGAWLLADPVYRKWKDESASSILWLHGIPGSGKSKLVSAVIEDTLQSSQTGQSPLPVYFYCSRNPAEPTRSIPSEVIASIARQLARTSPTGPLLPPAIAMYEEQEVQGFAAERLTLDESQSLIIDLLALHPVATIIIDALDECDPDTRADILDVFTNVLHNSSTLVKLFVSSRDDQDIVYQLKDYPNLELSSDKNSADIVHFVRSEADRLIARKMLLRSSSNRTEMRKAIVAKVSEDANGMFRWASLQLQALCQLKTDKAIRERIGKNPPQLEELYQEIMSRIEHYPANSDRQYAMSAFRWLLYVRRRLDQAEFLAAVSTQVGSSTTLLSLEQVLDLCCNLVIFDITLNTFRFAHLSVREFLQNQASLRANASHGIAAEVCLLSIIMRSDGDETRNFLSRWNYPEPDRDVLSTLYDYADAFWAVHCQNAGCMRLSGNLQALLSYFMAYDDSGSPPFRIWHAVLRRTLAQLGSFNRLHYRLRCCRSAPISPVFTACCFDLAELLPSREMNHVLNQGLRARCGNTCLELAVRFDAQRCLDQLLPTQWDSTSHSVLSFAIQEGTSKSLERLLGQKEQEARITENSLMAAATNNQDGANIMALLVSAFSPRLKISAAFLRDITSLIQSETVDGQRAVLLLRPLQSCDPERFRASISSSVLELATKGYAPELLEFFLDLGVDHSHVTSSVMKSAVSNPHHAFRMAERLLASHRDYIVVSEDIMVAACHNLSPGRELIKLLMERSRYPVSVTESVVISACKNEIHGTDLVELLINKSGDSLSPTGAMVIAACGNMSQGLDLVLMLMTQFKEPVPVTEDIIIAACHAQVRHQQILQYLFDHHVQGQFQLTERLIGAVLAKPLNIDTTIPFLFDQCDTSLYVTGNAPVKATRPGFETAEKLIECAARGSTWNGVTVMKKLLARQEVAITHAALLAATSNSDCGFDIMSLFCDRLGSNLNVTGDLLMAAVSQGSHQLFRLLLDKATGEYSVSERLLLIAATNWHASPEMLVVLLRPGIEITEDVLIAVGRIWEPGQLITFLTKYPTAKLQVTKYFIMAAARHNRKSTLLAFLDHESILSAHFEESCLIAAAGNRHMSTATNYMLNGTLGNFVVTPAVIKAACTNDVNGLDYLDYLLKKSENKIPLNEDILCAAAANEAQGFDLLLLLLQYQPESFHITEDLLNTAARNEERGTKILDLLSERCVDRSTITDKLLQTAMLFRPHDIPTLALSDGNPHGRISEETLVFAARYSNPNILSKLLKPSNQQITGAVLEAAARNVNGIAMLTWFLDRPFDPAVITPVLVAAATQNARHGEDLIGYLQSKYPDQTRAAVTEQVVLAAASSRQISFLDMLEKRYSISVTEEHRSIARLRHASLTNDLRTVQDLLATGVHPDYPDGAGRTPLRLASKKGYLKIVQALIGTGQVDVNAQDDLGQTPLLVAVLHEHHDLIYPLMEAGADPDLKDSCSDTPYSVAEKAGDYISLRRLREGAKLRAVREIQK</sequence>
<dbReference type="Pfam" id="PF23397">
    <property type="entry name" value="DUF7104"/>
    <property type="match status" value="3"/>
</dbReference>
<dbReference type="InterPro" id="IPR027417">
    <property type="entry name" value="P-loop_NTPase"/>
</dbReference>
<dbReference type="PANTHER" id="PTHR10039:SF16">
    <property type="entry name" value="GPI INOSITOL-DEACYLASE"/>
    <property type="match status" value="1"/>
</dbReference>
<dbReference type="PROSITE" id="PS50297">
    <property type="entry name" value="ANK_REP_REGION"/>
    <property type="match status" value="2"/>
</dbReference>
<feature type="repeat" description="ANK" evidence="2">
    <location>
        <begin position="1439"/>
        <end position="1463"/>
    </location>
</feature>
<reference evidence="5" key="1">
    <citation type="journal article" date="2016" name="Genome Announc.">
        <title>Draft genome sequences of fungus Aspergillus calidoustus.</title>
        <authorList>
            <person name="Horn F."/>
            <person name="Linde J."/>
            <person name="Mattern D.J."/>
            <person name="Walther G."/>
            <person name="Guthke R."/>
            <person name="Scherlach K."/>
            <person name="Martin K."/>
            <person name="Brakhage A.A."/>
            <person name="Petzke L."/>
            <person name="Valiante V."/>
        </authorList>
    </citation>
    <scope>NUCLEOTIDE SEQUENCE [LARGE SCALE GENOMIC DNA]</scope>
    <source>
        <strain evidence="5">SF006504</strain>
    </source>
</reference>
<evidence type="ECO:0000259" key="3">
    <source>
        <dbReference type="Pfam" id="PF24883"/>
    </source>
</evidence>
<protein>
    <recommendedName>
        <fullName evidence="3">Nephrocystin 3-like N-terminal domain-containing protein</fullName>
    </recommendedName>
</protein>
<dbReference type="InterPro" id="IPR036770">
    <property type="entry name" value="Ankyrin_rpt-contain_sf"/>
</dbReference>
<dbReference type="PROSITE" id="PS50088">
    <property type="entry name" value="ANK_REPEAT"/>
    <property type="match status" value="2"/>
</dbReference>
<dbReference type="Pfam" id="PF12796">
    <property type="entry name" value="Ank_2"/>
    <property type="match status" value="1"/>
</dbReference>
<dbReference type="Pfam" id="PF24883">
    <property type="entry name" value="NPHP3_N"/>
    <property type="match status" value="1"/>
</dbReference>
<feature type="domain" description="Nephrocystin 3-like N-terminal" evidence="3">
    <location>
        <begin position="50"/>
        <end position="223"/>
    </location>
</feature>
<dbReference type="SUPFAM" id="SSF52540">
    <property type="entry name" value="P-loop containing nucleoside triphosphate hydrolases"/>
    <property type="match status" value="1"/>
</dbReference>
<gene>
    <name evidence="4" type="ORF">ASPCAL12490</name>
</gene>
<dbReference type="Gene3D" id="3.40.50.300">
    <property type="entry name" value="P-loop containing nucleotide triphosphate hydrolases"/>
    <property type="match status" value="1"/>
</dbReference>
<dbReference type="STRING" id="454130.A0A0U5CFY9"/>
<keyword evidence="1" id="KW-0677">Repeat</keyword>
<dbReference type="PANTHER" id="PTHR10039">
    <property type="entry name" value="AMELOGENIN"/>
    <property type="match status" value="1"/>
</dbReference>
<accession>A0A0U5CFY9</accession>
<evidence type="ECO:0000256" key="2">
    <source>
        <dbReference type="PROSITE-ProRule" id="PRU00023"/>
    </source>
</evidence>
<dbReference type="SMART" id="SM00248">
    <property type="entry name" value="ANK"/>
    <property type="match status" value="4"/>
</dbReference>
<dbReference type="Proteomes" id="UP000054771">
    <property type="component" value="Unassembled WGS sequence"/>
</dbReference>
<dbReference type="InterPro" id="IPR056884">
    <property type="entry name" value="NPHP3-like_N"/>
</dbReference>
<feature type="repeat" description="ANK" evidence="2">
    <location>
        <begin position="1473"/>
        <end position="1505"/>
    </location>
</feature>
<evidence type="ECO:0000313" key="5">
    <source>
        <dbReference type="Proteomes" id="UP000054771"/>
    </source>
</evidence>
<dbReference type="EMBL" id="CDMC01000014">
    <property type="protein sequence ID" value="CEL09353.1"/>
    <property type="molecule type" value="Genomic_DNA"/>
</dbReference>
<dbReference type="SUPFAM" id="SSF140860">
    <property type="entry name" value="Pseudo ankyrin repeat-like"/>
    <property type="match status" value="1"/>
</dbReference>
<evidence type="ECO:0000313" key="4">
    <source>
        <dbReference type="EMBL" id="CEL09353.1"/>
    </source>
</evidence>
<evidence type="ECO:0000256" key="1">
    <source>
        <dbReference type="ARBA" id="ARBA00022737"/>
    </source>
</evidence>
<dbReference type="SUPFAM" id="SSF48403">
    <property type="entry name" value="Ankyrin repeat"/>
    <property type="match status" value="1"/>
</dbReference>
<dbReference type="InterPro" id="IPR002110">
    <property type="entry name" value="Ankyrin_rpt"/>
</dbReference>